<evidence type="ECO:0000313" key="3">
    <source>
        <dbReference type="Proteomes" id="UP000807309"/>
    </source>
</evidence>
<keyword evidence="1" id="KW-0812">Transmembrane</keyword>
<feature type="transmembrane region" description="Helical" evidence="1">
    <location>
        <begin position="336"/>
        <end position="354"/>
    </location>
</feature>
<feature type="transmembrane region" description="Helical" evidence="1">
    <location>
        <begin position="309"/>
        <end position="330"/>
    </location>
</feature>
<feature type="transmembrane region" description="Helical" evidence="1">
    <location>
        <begin position="29"/>
        <end position="49"/>
    </location>
</feature>
<feature type="transmembrane region" description="Helical" evidence="1">
    <location>
        <begin position="174"/>
        <end position="195"/>
    </location>
</feature>
<keyword evidence="3" id="KW-1185">Reference proteome</keyword>
<keyword evidence="1" id="KW-1133">Transmembrane helix</keyword>
<comment type="caution">
    <text evidence="2">The sequence shown here is derived from an EMBL/GenBank/DDBJ whole genome shotgun (WGS) entry which is preliminary data.</text>
</comment>
<dbReference type="Proteomes" id="UP000807309">
    <property type="component" value="Unassembled WGS sequence"/>
</dbReference>
<protein>
    <submittedName>
        <fullName evidence="2">Uncharacterized protein</fullName>
    </submittedName>
</protein>
<dbReference type="EMBL" id="JADLRE010000046">
    <property type="protein sequence ID" value="MBF6229596.1"/>
    <property type="molecule type" value="Genomic_DNA"/>
</dbReference>
<feature type="transmembrane region" description="Helical" evidence="1">
    <location>
        <begin position="399"/>
        <end position="418"/>
    </location>
</feature>
<organism evidence="2 3">
    <name type="scientific">Nocardia abscessus</name>
    <dbReference type="NCBI Taxonomy" id="120957"/>
    <lineage>
        <taxon>Bacteria</taxon>
        <taxon>Bacillati</taxon>
        <taxon>Actinomycetota</taxon>
        <taxon>Actinomycetes</taxon>
        <taxon>Mycobacteriales</taxon>
        <taxon>Nocardiaceae</taxon>
        <taxon>Nocardia</taxon>
    </lineage>
</organism>
<dbReference type="RefSeq" id="WP_195036429.1">
    <property type="nucleotide sequence ID" value="NZ_JADLRE010000046.1"/>
</dbReference>
<name>A0ABS0CGX6_9NOCA</name>
<evidence type="ECO:0000256" key="1">
    <source>
        <dbReference type="SAM" id="Phobius"/>
    </source>
</evidence>
<feature type="transmembrane region" description="Helical" evidence="1">
    <location>
        <begin position="97"/>
        <end position="126"/>
    </location>
</feature>
<gene>
    <name evidence="2" type="ORF">IU470_31475</name>
</gene>
<feature type="transmembrane region" description="Helical" evidence="1">
    <location>
        <begin position="375"/>
        <end position="393"/>
    </location>
</feature>
<evidence type="ECO:0000313" key="2">
    <source>
        <dbReference type="EMBL" id="MBF6229596.1"/>
    </source>
</evidence>
<sequence length="774" mass="81485">MFHELLTAAQLIRGKCDAMSPLRRRILRVLVVTLILVVLPGVLGAIATAQSTTTSSAEGSGVAALEWMEIRDSSGVRLTDYFFATSHGSLLNPLETVVSAVIVLEFIGYLVLVTTAIWLIGYALSYKWLDPFGRALTGVAESLTGQIATPLLMTVSAAIGAFFVGWFVVRGYHAKAMVQIVTMVAIAVLGPIFLAEPLADVLSSNGLLAQGRDLGISIAAGLNGRADPAPDQLVPSIQASLADNFARRPVQVWNFGHTLDRSPQCGAAWAAGIRSGDDSRVLQGLAMCGDSSAHAEALHPGMGQIGSGVVLLICGTSVLVFAVYLGFKVIKAALDAIYHGFMAIFGFASGGFVYGPTQTFLVRNIVDGFVAAARMTIYTIFLAVYVLFLGSLFEQAENQVMAVIVIACIVEFIAISQLRHLSAGLSRGNEWIANRFALAIQGSGATGGAGSALGMGTGTAASSLPSTTGRIVAGAAALGTMNTTPVASWLLGRRQPLDRNSKVRNRAEVDGWRLTASRIGGMKVSGPGGLAAGLFADRVALAQAAQRGLRRSVTAGHGGANTHRGAAAAVDEVLRSGGTLPQAYHALMGAGFRNERIIHDAIEAHGAILQMKEDETLTDNNLNKVIAAAILADAGTTPASVAALEQVTLDYRSVNSERVHLRGTASDRTTPLGVVHDYMTSPTKDKLKQIQRISDGEIVDGEASYSRNEAARILRRISVEHANRITHVVGQYVADTSNPNVLRSVQTELSAALDTDRWASGVSRTPTNSLAPPT</sequence>
<proteinExistence type="predicted"/>
<feature type="transmembrane region" description="Helical" evidence="1">
    <location>
        <begin position="147"/>
        <end position="168"/>
    </location>
</feature>
<accession>A0ABS0CGX6</accession>
<reference evidence="2 3" key="1">
    <citation type="submission" date="2020-10" db="EMBL/GenBank/DDBJ databases">
        <title>Identification of Nocardia species via Next-generation sequencing and recognition of intraspecies genetic diversity.</title>
        <authorList>
            <person name="Li P."/>
            <person name="Li P."/>
            <person name="Lu B."/>
        </authorList>
    </citation>
    <scope>NUCLEOTIDE SEQUENCE [LARGE SCALE GENOMIC DNA]</scope>
    <source>
        <strain evidence="2 3">N-11</strain>
    </source>
</reference>
<keyword evidence="1" id="KW-0472">Membrane</keyword>